<protein>
    <submittedName>
        <fullName evidence="1">Divalent metal cation transporter MntH</fullName>
    </submittedName>
</protein>
<evidence type="ECO:0000313" key="2">
    <source>
        <dbReference type="Proteomes" id="UP000274772"/>
    </source>
</evidence>
<sequence>MYVLSIDLHYTNLNISLKIEISIIKAEVKSNEIPHDIYMGSIIARNGKLCIKQSKQWSSIKCN</sequence>
<dbReference type="EMBL" id="AP018586">
    <property type="protein sequence ID" value="BBD93021.1"/>
    <property type="molecule type" value="Genomic_DNA"/>
</dbReference>
<organism evidence="1 2">
    <name type="scientific">Staphylococcus caprae</name>
    <dbReference type="NCBI Taxonomy" id="29380"/>
    <lineage>
        <taxon>Bacteria</taxon>
        <taxon>Bacillati</taxon>
        <taxon>Bacillota</taxon>
        <taxon>Bacilli</taxon>
        <taxon>Bacillales</taxon>
        <taxon>Staphylococcaceae</taxon>
        <taxon>Staphylococcus</taxon>
    </lineage>
</organism>
<evidence type="ECO:0000313" key="1">
    <source>
        <dbReference type="EMBL" id="BBD93021.1"/>
    </source>
</evidence>
<reference evidence="1 2" key="1">
    <citation type="submission" date="2018-05" db="EMBL/GenBank/DDBJ databases">
        <title>Complete genome sequencing of three human clinical isolates of Staphylococcus caprae reveals virulence factors similar to those of S. epidermidis and S. capitis.</title>
        <authorList>
            <person name="Watanabe S."/>
            <person name="Cui L."/>
        </authorList>
    </citation>
    <scope>NUCLEOTIDE SEQUENCE [LARGE SCALE GENOMIC DNA]</scope>
    <source>
        <strain evidence="1 2">JMUB590</strain>
    </source>
</reference>
<keyword evidence="2" id="KW-1185">Reference proteome</keyword>
<accession>A0ABN5W4Y7</accession>
<dbReference type="Proteomes" id="UP000274772">
    <property type="component" value="Chromosome"/>
</dbReference>
<name>A0ABN5W4Y7_9STAP</name>
<gene>
    <name evidence="1" type="primary">mntH</name>
    <name evidence="1" type="ORF">JMUB590_1966</name>
</gene>
<proteinExistence type="predicted"/>